<sequence>YNDCMSLNGCKKKSDLDDEHEEAHMKVNSDGSYFDSYDTNIEHVVDEHEHEENSNVRVMVQQLHETVKGQEERRNDDIIMERYNNPYVNYFHAFPLPTFLPQGEEIMKSFHNSLATNYVEGDMKMVHDRTVILYSNMSSDSSHKHAYGNVKASSKGKEVMEDKFGTH</sequence>
<dbReference type="AlphaFoldDB" id="A0AA38FWP1"/>
<name>A0AA38FWP1_TAXCH</name>
<accession>A0AA38FWP1</accession>
<feature type="compositionally biased region" description="Basic and acidic residues" evidence="1">
    <location>
        <begin position="155"/>
        <end position="167"/>
    </location>
</feature>
<evidence type="ECO:0000313" key="3">
    <source>
        <dbReference type="Proteomes" id="UP000824469"/>
    </source>
</evidence>
<feature type="region of interest" description="Disordered" evidence="1">
    <location>
        <begin position="143"/>
        <end position="167"/>
    </location>
</feature>
<evidence type="ECO:0000256" key="1">
    <source>
        <dbReference type="SAM" id="MobiDB-lite"/>
    </source>
</evidence>
<gene>
    <name evidence="2" type="ORF">KI387_026837</name>
</gene>
<feature type="non-terminal residue" evidence="2">
    <location>
        <position position="167"/>
    </location>
</feature>
<comment type="caution">
    <text evidence="2">The sequence shown here is derived from an EMBL/GenBank/DDBJ whole genome shotgun (WGS) entry which is preliminary data.</text>
</comment>
<keyword evidence="3" id="KW-1185">Reference proteome</keyword>
<dbReference type="Proteomes" id="UP000824469">
    <property type="component" value="Unassembled WGS sequence"/>
</dbReference>
<feature type="non-terminal residue" evidence="2">
    <location>
        <position position="1"/>
    </location>
</feature>
<dbReference type="EMBL" id="JAHRHJ020000006">
    <property type="protein sequence ID" value="KAH9311802.1"/>
    <property type="molecule type" value="Genomic_DNA"/>
</dbReference>
<protein>
    <submittedName>
        <fullName evidence="2">Uncharacterized protein</fullName>
    </submittedName>
</protein>
<proteinExistence type="predicted"/>
<reference evidence="2 3" key="1">
    <citation type="journal article" date="2021" name="Nat. Plants">
        <title>The Taxus genome provides insights into paclitaxel biosynthesis.</title>
        <authorList>
            <person name="Xiong X."/>
            <person name="Gou J."/>
            <person name="Liao Q."/>
            <person name="Li Y."/>
            <person name="Zhou Q."/>
            <person name="Bi G."/>
            <person name="Li C."/>
            <person name="Du R."/>
            <person name="Wang X."/>
            <person name="Sun T."/>
            <person name="Guo L."/>
            <person name="Liang H."/>
            <person name="Lu P."/>
            <person name="Wu Y."/>
            <person name="Zhang Z."/>
            <person name="Ro D.K."/>
            <person name="Shang Y."/>
            <person name="Huang S."/>
            <person name="Yan J."/>
        </authorList>
    </citation>
    <scope>NUCLEOTIDE SEQUENCE [LARGE SCALE GENOMIC DNA]</scope>
    <source>
        <strain evidence="2">Ta-2019</strain>
    </source>
</reference>
<organism evidence="2 3">
    <name type="scientific">Taxus chinensis</name>
    <name type="common">Chinese yew</name>
    <name type="synonym">Taxus wallichiana var. chinensis</name>
    <dbReference type="NCBI Taxonomy" id="29808"/>
    <lineage>
        <taxon>Eukaryota</taxon>
        <taxon>Viridiplantae</taxon>
        <taxon>Streptophyta</taxon>
        <taxon>Embryophyta</taxon>
        <taxon>Tracheophyta</taxon>
        <taxon>Spermatophyta</taxon>
        <taxon>Pinopsida</taxon>
        <taxon>Pinidae</taxon>
        <taxon>Conifers II</taxon>
        <taxon>Cupressales</taxon>
        <taxon>Taxaceae</taxon>
        <taxon>Taxus</taxon>
    </lineage>
</organism>
<evidence type="ECO:0000313" key="2">
    <source>
        <dbReference type="EMBL" id="KAH9311802.1"/>
    </source>
</evidence>